<dbReference type="EMBL" id="JARBHB010000006">
    <property type="protein sequence ID" value="KAJ8881412.1"/>
    <property type="molecule type" value="Genomic_DNA"/>
</dbReference>
<evidence type="ECO:0008006" key="4">
    <source>
        <dbReference type="Google" id="ProtNLM"/>
    </source>
</evidence>
<gene>
    <name evidence="2" type="ORF">PR048_017893</name>
</gene>
<keyword evidence="3" id="KW-1185">Reference proteome</keyword>
<dbReference type="Gene3D" id="3.30.420.10">
    <property type="entry name" value="Ribonuclease H-like superfamily/Ribonuclease H"/>
    <property type="match status" value="1"/>
</dbReference>
<organism evidence="2 3">
    <name type="scientific">Dryococelus australis</name>
    <dbReference type="NCBI Taxonomy" id="614101"/>
    <lineage>
        <taxon>Eukaryota</taxon>
        <taxon>Metazoa</taxon>
        <taxon>Ecdysozoa</taxon>
        <taxon>Arthropoda</taxon>
        <taxon>Hexapoda</taxon>
        <taxon>Insecta</taxon>
        <taxon>Pterygota</taxon>
        <taxon>Neoptera</taxon>
        <taxon>Polyneoptera</taxon>
        <taxon>Phasmatodea</taxon>
        <taxon>Verophasmatodea</taxon>
        <taxon>Anareolatae</taxon>
        <taxon>Phasmatidae</taxon>
        <taxon>Eurycanthinae</taxon>
        <taxon>Dryococelus</taxon>
    </lineage>
</organism>
<evidence type="ECO:0000313" key="2">
    <source>
        <dbReference type="EMBL" id="KAJ8881412.1"/>
    </source>
</evidence>
<dbReference type="Proteomes" id="UP001159363">
    <property type="component" value="Chromosome 5"/>
</dbReference>
<proteinExistence type="predicted"/>
<feature type="region of interest" description="Disordered" evidence="1">
    <location>
        <begin position="853"/>
        <end position="878"/>
    </location>
</feature>
<feature type="compositionally biased region" description="Low complexity" evidence="1">
    <location>
        <begin position="853"/>
        <end position="863"/>
    </location>
</feature>
<evidence type="ECO:0000256" key="1">
    <source>
        <dbReference type="SAM" id="MobiDB-lite"/>
    </source>
</evidence>
<protein>
    <recommendedName>
        <fullName evidence="4">Transposase</fullName>
    </recommendedName>
</protein>
<reference evidence="2 3" key="1">
    <citation type="submission" date="2023-02" db="EMBL/GenBank/DDBJ databases">
        <title>LHISI_Scaffold_Assembly.</title>
        <authorList>
            <person name="Stuart O.P."/>
            <person name="Cleave R."/>
            <person name="Magrath M.J.L."/>
            <person name="Mikheyev A.S."/>
        </authorList>
    </citation>
    <scope>NUCLEOTIDE SEQUENCE [LARGE SCALE GENOMIC DNA]</scope>
    <source>
        <strain evidence="2">Daus_M_001</strain>
        <tissue evidence="2">Leg muscle</tissue>
    </source>
</reference>
<sequence length="920" mass="102713">MASARRRSYSWLGYQGYSREPLLFWSSAHPLPTLITAGTSVPCSSRSILSPGSLAPFVTACGFKSVWATAEIRWKRMDDGKPIVIRLDIFRTMIVVLFILHKRSRYANLKELCVESNMIAEGSDRWTARRFSRIASMREAMCILYREVVSVHSTSVDLCCTVFGIGPLVFVRGSMNTEAYCNILYNEMLPTLWCSYGMDPCYFQDARCHVSRATMQWYADNNVRRLDWPTQIPDLNPIEYLWDELDRRVRARQARPKSIAQLTEWLQEEWRRILADVLQTFIMPDRVAVVIAARGGTDLSGGLHHLTAEYRLFKPKEQEPQKVKPQIGLGTVVAERLACSPPTNANRVQSPAESLPDFCIAGRCRWSAVFSGISRFIRPFIPALLHTRLNHPISCQDLAVKSRPNLFTHSQIGGLKCLVLRVATWNRGCLSANLEIKEAATEVERNDLLPCPTKEKEAYMFVVTPKEIFREGFIGQDADPCFCIVFYYVNSSIFSTFTPTTFLSSGPGSIRPCHSRLSCVGERGGYCLGKLGFLGGLLLSPPLHSFAAQSPSHYILLVAEDIVSKRLPDLSTHSQQSQFFVLILEALPTTASARSSGRWATALCDQQVQRLTRLDKIVRTWDLLPNPPATPSGTIPTCENPVTRPGIEPGSPWWANRGPFHHKYLLTATNVFRVVPRLPNAQLHHRGSKLDPSSDVRFSQKTIAPSSNIFGWMLKLEVQPTMIEFQTTMVQLDIRRTVVYLEIFPSLRPRSAGEGDTTTLIKCAIAPTRRIPNWRCVLVVLHPKPKPGTSVHPCPLFHRGSETLALRNQACGLGGVQPIPLVPLQGTTGAGCRSPPGLSTRVGISPDLLQHTESTTTSTSPTTMIGHQREPPVGPTDRPVLPLNFHDTSGLSMTNRPAGSKSTEQIHTLPPKWLRMPHRA</sequence>
<comment type="caution">
    <text evidence="2">The sequence shown here is derived from an EMBL/GenBank/DDBJ whole genome shotgun (WGS) entry which is preliminary data.</text>
</comment>
<dbReference type="InterPro" id="IPR036397">
    <property type="entry name" value="RNaseH_sf"/>
</dbReference>
<evidence type="ECO:0000313" key="3">
    <source>
        <dbReference type="Proteomes" id="UP001159363"/>
    </source>
</evidence>
<name>A0ABQ9HAQ9_9NEOP</name>
<accession>A0ABQ9HAQ9</accession>